<dbReference type="Proteomes" id="UP000591948">
    <property type="component" value="Unassembled WGS sequence"/>
</dbReference>
<protein>
    <submittedName>
        <fullName evidence="4">Trimethylamine---corrinoid protein Co-methyltransferase</fullName>
    </submittedName>
</protein>
<dbReference type="EMBL" id="BLRY01000121">
    <property type="protein sequence ID" value="GFP28131.1"/>
    <property type="molecule type" value="Genomic_DNA"/>
</dbReference>
<evidence type="ECO:0000313" key="4">
    <source>
        <dbReference type="EMBL" id="GFP28131.1"/>
    </source>
</evidence>
<evidence type="ECO:0000256" key="2">
    <source>
        <dbReference type="ARBA" id="ARBA00022603"/>
    </source>
</evidence>
<reference evidence="4 5" key="1">
    <citation type="journal article" date="2020" name="Front. Microbiol.">
        <title>Single-cell genomics of novel Actinobacteria with the Wood-Ljungdahl pathway discovered in a serpentinizing system.</title>
        <authorList>
            <person name="Merino N."/>
            <person name="Kawai M."/>
            <person name="Boyd E.S."/>
            <person name="Colman D.R."/>
            <person name="McGlynn S.E."/>
            <person name="Nealson K.H."/>
            <person name="Kurokawa K."/>
            <person name="Hongoh Y."/>
        </authorList>
    </citation>
    <scope>NUCLEOTIDE SEQUENCE [LARGE SCALE GENOMIC DNA]</scope>
    <source>
        <strain evidence="4 5">S33</strain>
    </source>
</reference>
<dbReference type="GO" id="GO:0008168">
    <property type="term" value="F:methyltransferase activity"/>
    <property type="evidence" value="ECO:0007669"/>
    <property type="project" value="UniProtKB-KW"/>
</dbReference>
<dbReference type="GO" id="GO:0015948">
    <property type="term" value="P:methanogenesis"/>
    <property type="evidence" value="ECO:0007669"/>
    <property type="project" value="InterPro"/>
</dbReference>
<proteinExistence type="inferred from homology"/>
<organism evidence="4 5">
    <name type="scientific">Candidatus Hakubella thermalkaliphila</name>
    <dbReference type="NCBI Taxonomy" id="2754717"/>
    <lineage>
        <taxon>Bacteria</taxon>
        <taxon>Bacillati</taxon>
        <taxon>Actinomycetota</taxon>
        <taxon>Actinomycetota incertae sedis</taxon>
        <taxon>Candidatus Hakubellales</taxon>
        <taxon>Candidatus Hakubellaceae</taxon>
        <taxon>Candidatus Hakubella</taxon>
    </lineage>
</organism>
<feature type="non-terminal residue" evidence="4">
    <location>
        <position position="1"/>
    </location>
</feature>
<dbReference type="Gene3D" id="3.20.20.480">
    <property type="entry name" value="Trimethylamine methyltransferase-like"/>
    <property type="match status" value="1"/>
</dbReference>
<sequence>FRISFFGHHVNNFLPFAIIKRTKKPVVAWINCKNTAEYILKIFEAVSGGAKELQDKPLIKGLLTPVSPLQFNKEGSDILMLFADRGLPLGVGSMVMAMVSGPATLAGTVALQNAEVLAGITISQLLRPGLPVLYAGIPHISDPRNVNICFGSPEQGIMAVMITALTKKYALPTAINVGLTDSNVPDGQAGVEKAATLLLGMLAGADAYGGMGISGADQGFNIAQLVIDDEIIAYLKRIIKGAEVSDETLAYNVIKEVGIGGSFISMDHTLQHFRKELWFPTIFERLGWEVWEQSGSMDLLERAGEKAEKIILQQKEEEINKDLVEEIDTIYATAEKCLVLKR</sequence>
<keyword evidence="2 4" id="KW-0489">Methyltransferase</keyword>
<keyword evidence="3 4" id="KW-0808">Transferase</keyword>
<gene>
    <name evidence="4" type="ORF">HKBW3S33_01548</name>
</gene>
<evidence type="ECO:0000256" key="1">
    <source>
        <dbReference type="ARBA" id="ARBA00007137"/>
    </source>
</evidence>
<keyword evidence="5" id="KW-1185">Reference proteome</keyword>
<comment type="similarity">
    <text evidence="1">Belongs to the trimethylamine methyltransferase family.</text>
</comment>
<comment type="caution">
    <text evidence="4">The sequence shown here is derived from an EMBL/GenBank/DDBJ whole genome shotgun (WGS) entry which is preliminary data.</text>
</comment>
<evidence type="ECO:0000256" key="3">
    <source>
        <dbReference type="ARBA" id="ARBA00022679"/>
    </source>
</evidence>
<evidence type="ECO:0000313" key="5">
    <source>
        <dbReference type="Proteomes" id="UP000591948"/>
    </source>
</evidence>
<accession>A0A6V8PB19</accession>
<dbReference type="Pfam" id="PF06253">
    <property type="entry name" value="MTTB"/>
    <property type="match status" value="1"/>
</dbReference>
<dbReference type="InterPro" id="IPR038601">
    <property type="entry name" value="MttB-like_sf"/>
</dbReference>
<name>A0A6V8PB19_9ACTN</name>
<dbReference type="AlphaFoldDB" id="A0A6V8PB19"/>
<dbReference type="RefSeq" id="WP_219855652.1">
    <property type="nucleotide sequence ID" value="NZ_BLRY01000121.1"/>
</dbReference>
<dbReference type="GO" id="GO:0032259">
    <property type="term" value="P:methylation"/>
    <property type="evidence" value="ECO:0007669"/>
    <property type="project" value="UniProtKB-KW"/>
</dbReference>
<dbReference type="InterPro" id="IPR010426">
    <property type="entry name" value="MTTB_MeTrfase"/>
</dbReference>